<evidence type="ECO:0000313" key="13">
    <source>
        <dbReference type="Proteomes" id="UP000054302"/>
    </source>
</evidence>
<keyword evidence="8" id="KW-0325">Glycoprotein</keyword>
<dbReference type="OrthoDB" id="4187847at2759"/>
<dbReference type="EC" id="3.2.1.101" evidence="4 10"/>
<accession>A0A0D1X449</accession>
<dbReference type="PANTHER" id="PTHR12145:SF36">
    <property type="entry name" value="MANNAN ENDO-1,6-ALPHA-MANNOSIDASE DCW1"/>
    <property type="match status" value="1"/>
</dbReference>
<gene>
    <name evidence="12" type="ORF">PV10_00387</name>
</gene>
<sequence>MVRPRMHQPCLVILPFLLLLASIAKAINLDLNSRESILHAASLTALDVRQLYKPTDPGGKIGKFPFPPYYWWESGAAWGAMIEYYHYTGDKTHLNTTLEAILSQLGPRYDFELESERFDEGNDDQAFWVFAAMSAAEYSLPQPRAPIPPWIRIAQNAWESFASRWMLSTGCNGGLKWQFHAENAGWYYKSTISNGCFFQLSARLARFTGNDTYLHWANRIWDWSEGVGLIDDAYNVYDGTDELINCSAIDHHQWSYNVGVYLYGAASLQNYTRSRLWLNRTLGLLDSVNTFVTPFPNSTNIIFEAACELNNKCNTDQLSMKAYLARWLAATCLVAPFTAPRIGEIIRTSAQGAAASCTGGPYSKTCGSKWFTHKWDGTSGLGQQLAAMEVIYALLVNETDPPANDLTVKIEPAPSVSLTPTASATPHGTARPLHDAVEPPAKYKNKIHSFIAAVVTALALF</sequence>
<evidence type="ECO:0000313" key="12">
    <source>
        <dbReference type="EMBL" id="KIV96535.1"/>
    </source>
</evidence>
<dbReference type="PIRSF" id="PIRSF016302">
    <property type="entry name" value="Man_a_manosd"/>
    <property type="match status" value="1"/>
</dbReference>
<dbReference type="STRING" id="212818.A0A0D1X449"/>
<dbReference type="PANTHER" id="PTHR12145">
    <property type="entry name" value="MANNAN ENDO-1,6-ALPHA-MANNOSIDASE DCW1"/>
    <property type="match status" value="1"/>
</dbReference>
<dbReference type="InterPro" id="IPR014480">
    <property type="entry name" value="Mannan-1_6-alpha_mannosidase"/>
</dbReference>
<evidence type="ECO:0000256" key="5">
    <source>
        <dbReference type="ARBA" id="ARBA00022729"/>
    </source>
</evidence>
<dbReference type="GO" id="GO:0008496">
    <property type="term" value="F:mannan endo-1,6-alpha-mannosidase activity"/>
    <property type="evidence" value="ECO:0007669"/>
    <property type="project" value="UniProtKB-UniRule"/>
</dbReference>
<dbReference type="AlphaFoldDB" id="A0A0D1X449"/>
<evidence type="ECO:0000256" key="4">
    <source>
        <dbReference type="ARBA" id="ARBA00012350"/>
    </source>
</evidence>
<keyword evidence="5 11" id="KW-0732">Signal</keyword>
<dbReference type="InterPro" id="IPR005198">
    <property type="entry name" value="Glyco_hydro_76"/>
</dbReference>
<dbReference type="Pfam" id="PF03663">
    <property type="entry name" value="Glyco_hydro_76"/>
    <property type="match status" value="1"/>
</dbReference>
<keyword evidence="9 10" id="KW-0326">Glycosidase</keyword>
<comment type="similarity">
    <text evidence="3 10">Belongs to the glycosyl hydrolase 76 family.</text>
</comment>
<dbReference type="GeneID" id="27318232"/>
<dbReference type="GO" id="GO:0009272">
    <property type="term" value="P:fungal-type cell wall biogenesis"/>
    <property type="evidence" value="ECO:0007669"/>
    <property type="project" value="TreeGrafter"/>
</dbReference>
<organism evidence="12 13">
    <name type="scientific">Exophiala mesophila</name>
    <name type="common">Black yeast-like fungus</name>
    <dbReference type="NCBI Taxonomy" id="212818"/>
    <lineage>
        <taxon>Eukaryota</taxon>
        <taxon>Fungi</taxon>
        <taxon>Dikarya</taxon>
        <taxon>Ascomycota</taxon>
        <taxon>Pezizomycotina</taxon>
        <taxon>Eurotiomycetes</taxon>
        <taxon>Chaetothyriomycetidae</taxon>
        <taxon>Chaetothyriales</taxon>
        <taxon>Herpotrichiellaceae</taxon>
        <taxon>Exophiala</taxon>
    </lineage>
</organism>
<dbReference type="Gene3D" id="1.50.10.20">
    <property type="match status" value="1"/>
</dbReference>
<dbReference type="HOGENOM" id="CLU_025694_2_0_1"/>
<dbReference type="EMBL" id="KN847520">
    <property type="protein sequence ID" value="KIV96535.1"/>
    <property type="molecule type" value="Genomic_DNA"/>
</dbReference>
<dbReference type="OMA" id="CGSKWYT"/>
<keyword evidence="7" id="KW-0472">Membrane</keyword>
<dbReference type="InterPro" id="IPR008928">
    <property type="entry name" value="6-hairpin_glycosidase_sf"/>
</dbReference>
<evidence type="ECO:0000256" key="1">
    <source>
        <dbReference type="ARBA" id="ARBA00001452"/>
    </source>
</evidence>
<feature type="signal peptide" evidence="11">
    <location>
        <begin position="1"/>
        <end position="26"/>
    </location>
</feature>
<proteinExistence type="inferred from homology"/>
<evidence type="ECO:0000256" key="3">
    <source>
        <dbReference type="ARBA" id="ARBA00009699"/>
    </source>
</evidence>
<evidence type="ECO:0000256" key="2">
    <source>
        <dbReference type="ARBA" id="ARBA00004308"/>
    </source>
</evidence>
<feature type="chain" id="PRO_5002251194" description="Mannan endo-1,6-alpha-mannosidase" evidence="11">
    <location>
        <begin position="27"/>
        <end position="461"/>
    </location>
</feature>
<comment type="catalytic activity">
    <reaction evidence="1 10">
        <text>Random hydrolysis of (1-&gt;6)-alpha-D-mannosidic linkages in unbranched (1-&gt;6)-mannans.</text>
        <dbReference type="EC" id="3.2.1.101"/>
    </reaction>
</comment>
<dbReference type="Proteomes" id="UP000054302">
    <property type="component" value="Unassembled WGS sequence"/>
</dbReference>
<dbReference type="GO" id="GO:0016052">
    <property type="term" value="P:carbohydrate catabolic process"/>
    <property type="evidence" value="ECO:0007669"/>
    <property type="project" value="InterPro"/>
</dbReference>
<dbReference type="VEuPathDB" id="FungiDB:PV10_00387"/>
<reference evidence="12 13" key="1">
    <citation type="submission" date="2015-01" db="EMBL/GenBank/DDBJ databases">
        <title>The Genome Sequence of Exophiala mesophila CBS40295.</title>
        <authorList>
            <consortium name="The Broad Institute Genomics Platform"/>
            <person name="Cuomo C."/>
            <person name="de Hoog S."/>
            <person name="Gorbushina A."/>
            <person name="Stielow B."/>
            <person name="Teixiera M."/>
            <person name="Abouelleil A."/>
            <person name="Chapman S.B."/>
            <person name="Priest M."/>
            <person name="Young S.K."/>
            <person name="Wortman J."/>
            <person name="Nusbaum C."/>
            <person name="Birren B."/>
        </authorList>
    </citation>
    <scope>NUCLEOTIDE SEQUENCE [LARGE SCALE GENOMIC DNA]</scope>
    <source>
        <strain evidence="12 13">CBS 40295</strain>
    </source>
</reference>
<keyword evidence="13" id="KW-1185">Reference proteome</keyword>
<evidence type="ECO:0000256" key="11">
    <source>
        <dbReference type="SAM" id="SignalP"/>
    </source>
</evidence>
<dbReference type="GO" id="GO:0012505">
    <property type="term" value="C:endomembrane system"/>
    <property type="evidence" value="ECO:0007669"/>
    <property type="project" value="UniProtKB-SubCell"/>
</dbReference>
<protein>
    <recommendedName>
        <fullName evidence="4 10">Mannan endo-1,6-alpha-mannosidase</fullName>
        <ecNumber evidence="4 10">3.2.1.101</ecNumber>
    </recommendedName>
</protein>
<dbReference type="RefSeq" id="XP_016228109.1">
    <property type="nucleotide sequence ID" value="XM_016364460.1"/>
</dbReference>
<evidence type="ECO:0000256" key="8">
    <source>
        <dbReference type="ARBA" id="ARBA00023180"/>
    </source>
</evidence>
<dbReference type="SUPFAM" id="SSF48208">
    <property type="entry name" value="Six-hairpin glycosidases"/>
    <property type="match status" value="1"/>
</dbReference>
<evidence type="ECO:0000256" key="10">
    <source>
        <dbReference type="PIRNR" id="PIRNR016302"/>
    </source>
</evidence>
<evidence type="ECO:0000256" key="9">
    <source>
        <dbReference type="ARBA" id="ARBA00023295"/>
    </source>
</evidence>
<name>A0A0D1X449_EXOME</name>
<keyword evidence="6 10" id="KW-0378">Hydrolase</keyword>
<evidence type="ECO:0000256" key="7">
    <source>
        <dbReference type="ARBA" id="ARBA00023136"/>
    </source>
</evidence>
<dbReference type="FunFam" id="1.50.10.20:FF:000006">
    <property type="entry name" value="Mannan endo-1,6-alpha-mannosidase"/>
    <property type="match status" value="1"/>
</dbReference>
<evidence type="ECO:0000256" key="6">
    <source>
        <dbReference type="ARBA" id="ARBA00022801"/>
    </source>
</evidence>
<comment type="subcellular location">
    <subcellularLocation>
        <location evidence="2">Endomembrane system</location>
    </subcellularLocation>
</comment>